<dbReference type="OrthoDB" id="5459819at2"/>
<evidence type="ECO:0000256" key="1">
    <source>
        <dbReference type="SAM" id="MobiDB-lite"/>
    </source>
</evidence>
<feature type="domain" description="Helix-turn-helix" evidence="2">
    <location>
        <begin position="10"/>
        <end position="51"/>
    </location>
</feature>
<dbReference type="GO" id="GO:0003677">
    <property type="term" value="F:DNA binding"/>
    <property type="evidence" value="ECO:0007669"/>
    <property type="project" value="InterPro"/>
</dbReference>
<sequence length="104" mass="11643">MEQLIDRDYYALKDIAEYYGMSERTVRRWVDAGDLPAVLVGGSLRIPRNSLYAFDAKVRASRPRKRTKGTASSSHSTITMTTGMTPAIPLPPVEEARRRTSAKN</sequence>
<protein>
    <recommendedName>
        <fullName evidence="2">Helix-turn-helix domain-containing protein</fullName>
    </recommendedName>
</protein>
<gene>
    <name evidence="3" type="ORF">DEW08_03390</name>
</gene>
<evidence type="ECO:0000313" key="3">
    <source>
        <dbReference type="EMBL" id="AWK85346.1"/>
    </source>
</evidence>
<evidence type="ECO:0000313" key="4">
    <source>
        <dbReference type="Proteomes" id="UP000245629"/>
    </source>
</evidence>
<dbReference type="KEGG" id="azz:DEW08_03390"/>
<dbReference type="NCBIfam" id="TIGR01764">
    <property type="entry name" value="excise"/>
    <property type="match status" value="1"/>
</dbReference>
<organism evidence="3 4">
    <name type="scientific">Azospirillum thermophilum</name>
    <dbReference type="NCBI Taxonomy" id="2202148"/>
    <lineage>
        <taxon>Bacteria</taxon>
        <taxon>Pseudomonadati</taxon>
        <taxon>Pseudomonadota</taxon>
        <taxon>Alphaproteobacteria</taxon>
        <taxon>Rhodospirillales</taxon>
        <taxon>Azospirillaceae</taxon>
        <taxon>Azospirillum</taxon>
    </lineage>
</organism>
<dbReference type="AlphaFoldDB" id="A0A2S2CLL2"/>
<dbReference type="Pfam" id="PF12728">
    <property type="entry name" value="HTH_17"/>
    <property type="match status" value="1"/>
</dbReference>
<dbReference type="InterPro" id="IPR010093">
    <property type="entry name" value="SinI_DNA-bd"/>
</dbReference>
<dbReference type="RefSeq" id="WP_109324485.1">
    <property type="nucleotide sequence ID" value="NZ_CP029352.1"/>
</dbReference>
<proteinExistence type="predicted"/>
<dbReference type="EMBL" id="CP029352">
    <property type="protein sequence ID" value="AWK85346.1"/>
    <property type="molecule type" value="Genomic_DNA"/>
</dbReference>
<dbReference type="InterPro" id="IPR009061">
    <property type="entry name" value="DNA-bd_dom_put_sf"/>
</dbReference>
<feature type="region of interest" description="Disordered" evidence="1">
    <location>
        <begin position="61"/>
        <end position="104"/>
    </location>
</feature>
<dbReference type="InterPro" id="IPR041657">
    <property type="entry name" value="HTH_17"/>
</dbReference>
<reference evidence="4" key="1">
    <citation type="submission" date="2018-05" db="EMBL/GenBank/DDBJ databases">
        <title>Azospirillum thermophila sp. nov., a novel isolated from hot spring.</title>
        <authorList>
            <person name="Zhao Z."/>
        </authorList>
    </citation>
    <scope>NUCLEOTIDE SEQUENCE [LARGE SCALE GENOMIC DNA]</scope>
    <source>
        <strain evidence="4">CFH 70021</strain>
    </source>
</reference>
<name>A0A2S2CLL2_9PROT</name>
<accession>A0A2S2CLL2</accession>
<feature type="compositionally biased region" description="Polar residues" evidence="1">
    <location>
        <begin position="69"/>
        <end position="84"/>
    </location>
</feature>
<dbReference type="SUPFAM" id="SSF46955">
    <property type="entry name" value="Putative DNA-binding domain"/>
    <property type="match status" value="1"/>
</dbReference>
<dbReference type="Proteomes" id="UP000245629">
    <property type="component" value="Chromosome 1"/>
</dbReference>
<evidence type="ECO:0000259" key="2">
    <source>
        <dbReference type="Pfam" id="PF12728"/>
    </source>
</evidence>
<keyword evidence="4" id="KW-1185">Reference proteome</keyword>